<dbReference type="RefSeq" id="WP_282199009.1">
    <property type="nucleotide sequence ID" value="NZ_BOQE01000001.1"/>
</dbReference>
<organism evidence="1 2">
    <name type="scientific">Collibacillus ludicampi</name>
    <dbReference type="NCBI Taxonomy" id="2771369"/>
    <lineage>
        <taxon>Bacteria</taxon>
        <taxon>Bacillati</taxon>
        <taxon>Bacillota</taxon>
        <taxon>Bacilli</taxon>
        <taxon>Bacillales</taxon>
        <taxon>Alicyclobacillaceae</taxon>
        <taxon>Collibacillus</taxon>
    </lineage>
</organism>
<gene>
    <name evidence="1" type="ORF">DNHGIG_13920</name>
</gene>
<comment type="caution">
    <text evidence="1">The sequence shown here is derived from an EMBL/GenBank/DDBJ whole genome shotgun (WGS) entry which is preliminary data.</text>
</comment>
<proteinExistence type="predicted"/>
<name>A0AAV4LDV7_9BACL</name>
<keyword evidence="2" id="KW-1185">Reference proteome</keyword>
<evidence type="ECO:0000313" key="1">
    <source>
        <dbReference type="EMBL" id="GIM45843.1"/>
    </source>
</evidence>
<reference evidence="1" key="1">
    <citation type="journal article" date="2023" name="Int. J. Syst. Evol. Microbiol.">
        <title>Collibacillus ludicampi gen. nov., sp. nov., a new soil bacterium of the family Alicyclobacillaceae.</title>
        <authorList>
            <person name="Jojima T."/>
            <person name="Ioku Y."/>
            <person name="Fukuta Y."/>
            <person name="Shirasaka N."/>
            <person name="Matsumura Y."/>
            <person name="Mori M."/>
        </authorList>
    </citation>
    <scope>NUCLEOTIDE SEQUENCE</scope>
    <source>
        <strain evidence="1">TP075</strain>
    </source>
</reference>
<evidence type="ECO:0000313" key="2">
    <source>
        <dbReference type="Proteomes" id="UP001057291"/>
    </source>
</evidence>
<dbReference type="EMBL" id="BOQE01000001">
    <property type="protein sequence ID" value="GIM45843.1"/>
    <property type="molecule type" value="Genomic_DNA"/>
</dbReference>
<dbReference type="Proteomes" id="UP001057291">
    <property type="component" value="Unassembled WGS sequence"/>
</dbReference>
<accession>A0AAV4LDV7</accession>
<evidence type="ECO:0008006" key="3">
    <source>
        <dbReference type="Google" id="ProtNLM"/>
    </source>
</evidence>
<protein>
    <recommendedName>
        <fullName evidence="3">SIR2-like domain-containing protein</fullName>
    </recommendedName>
</protein>
<sequence>MTGAKISLFFGAGAEIGYGLPSGGKFALDLFRTPVDEDKAEFRKQLEKINNTSTYAVKWLPNDYQKKRVHVFGRGDYEAIVASSLENRREEILSYLDNFDHGVHNLLKNWHISEDELRAKFKKETDIEIGDILYGQAVKLNNRLADSVKLFESSFFSAMLKTLESNPEHRKLQRTIRAILELLVGSCGQRLISKLNEELFESAPERLSVFDDLSGIFSLDYRNVGQTGMEIVLEEKPHAVSANSSLEEIMAELGRTVLEDIYSKSIDYQALIDSHFRYLYNPKAHWAKFTRISIFLHTVRRYISSHSNIDPDKIANGPGYYHDLLSLSKYATITAIGTTNYNSFAEQVLDNTTLSSVPVFHLNGSVSEFYDPYCNNILINPTEQQLASYEHIVVPFIFTQSGIKPLTSITMSKRYVELYDKFRESDIICIIGYGFNGDDGHINGLFRSLAVEGKRLAILHYGNKNESTLKKEYQAKLRLLSSDNLDVFTINDDRLNHGKI</sequence>
<dbReference type="AlphaFoldDB" id="A0AAV4LDV7"/>